<comment type="caution">
    <text evidence="2">The sequence shown here is derived from an EMBL/GenBank/DDBJ whole genome shotgun (WGS) entry which is preliminary data.</text>
</comment>
<dbReference type="InterPro" id="IPR001466">
    <property type="entry name" value="Beta-lactam-related"/>
</dbReference>
<dbReference type="InterPro" id="IPR012338">
    <property type="entry name" value="Beta-lactam/transpept-like"/>
</dbReference>
<gene>
    <name evidence="2" type="ORF">GCM10022255_008950</name>
</gene>
<evidence type="ECO:0000259" key="1">
    <source>
        <dbReference type="Pfam" id="PF00144"/>
    </source>
</evidence>
<accession>A0ABP8CYJ7</accession>
<feature type="domain" description="Beta-lactamase-related" evidence="1">
    <location>
        <begin position="15"/>
        <end position="385"/>
    </location>
</feature>
<dbReference type="GO" id="GO:0016787">
    <property type="term" value="F:hydrolase activity"/>
    <property type="evidence" value="ECO:0007669"/>
    <property type="project" value="UniProtKB-KW"/>
</dbReference>
<protein>
    <submittedName>
        <fullName evidence="2">Serine hydrolase</fullName>
    </submittedName>
</protein>
<evidence type="ECO:0000313" key="3">
    <source>
        <dbReference type="Proteomes" id="UP001500620"/>
    </source>
</evidence>
<dbReference type="PANTHER" id="PTHR43283">
    <property type="entry name" value="BETA-LACTAMASE-RELATED"/>
    <property type="match status" value="1"/>
</dbReference>
<organism evidence="2 3">
    <name type="scientific">Dactylosporangium darangshiense</name>
    <dbReference type="NCBI Taxonomy" id="579108"/>
    <lineage>
        <taxon>Bacteria</taxon>
        <taxon>Bacillati</taxon>
        <taxon>Actinomycetota</taxon>
        <taxon>Actinomycetes</taxon>
        <taxon>Micromonosporales</taxon>
        <taxon>Micromonosporaceae</taxon>
        <taxon>Dactylosporangium</taxon>
    </lineage>
</organism>
<proteinExistence type="predicted"/>
<name>A0ABP8CYJ7_9ACTN</name>
<sequence>MTTGGFASKRLARVRELLERHVHSGFVPGVVAALARNGEVHIEAMGNLAFEGAGSTTPMAGDTICRLGSMTKPIVAACAMTLVEDCTLRLDDPVDDLLPELADMTVLADPNGPLDDTVAAKRAITLRDLLTYTLGTGMVPAYPGTVPIADALDTLGEAGPAANRSRSTPPDEWMRRLGSLPLVHQPGERWMYDTAGEVTGVLIARATGMSFGDALRERICDPLGMKDTAFSVGGESIGRLATAYEPDNAATGEPVVEDGPDGHWSRPAAFEGGGGGLVSTADDYLAFATALLAGGSHHGERVLSRPSVTLMTSDHLTPTQKAVSGFGPGYFDNMGWGFGMSVRTRRTHLGPSVGSYGWPGFYGTAWYNDPAEHMTAIFVMQRAHAGDQTLPMWHDLWTAVYQAIDD</sequence>
<reference evidence="3" key="1">
    <citation type="journal article" date="2019" name="Int. J. Syst. Evol. Microbiol.">
        <title>The Global Catalogue of Microorganisms (GCM) 10K type strain sequencing project: providing services to taxonomists for standard genome sequencing and annotation.</title>
        <authorList>
            <consortium name="The Broad Institute Genomics Platform"/>
            <consortium name="The Broad Institute Genome Sequencing Center for Infectious Disease"/>
            <person name="Wu L."/>
            <person name="Ma J."/>
        </authorList>
    </citation>
    <scope>NUCLEOTIDE SEQUENCE [LARGE SCALE GENOMIC DNA]</scope>
    <source>
        <strain evidence="3">JCM 17441</strain>
    </source>
</reference>
<dbReference type="SUPFAM" id="SSF56601">
    <property type="entry name" value="beta-lactamase/transpeptidase-like"/>
    <property type="match status" value="1"/>
</dbReference>
<dbReference type="Gene3D" id="3.40.710.10">
    <property type="entry name" value="DD-peptidase/beta-lactamase superfamily"/>
    <property type="match status" value="1"/>
</dbReference>
<evidence type="ECO:0000313" key="2">
    <source>
        <dbReference type="EMBL" id="GAA4244733.1"/>
    </source>
</evidence>
<dbReference type="RefSeq" id="WP_345121491.1">
    <property type="nucleotide sequence ID" value="NZ_BAABAT010000002.1"/>
</dbReference>
<dbReference type="Proteomes" id="UP001500620">
    <property type="component" value="Unassembled WGS sequence"/>
</dbReference>
<keyword evidence="2" id="KW-0378">Hydrolase</keyword>
<dbReference type="Pfam" id="PF00144">
    <property type="entry name" value="Beta-lactamase"/>
    <property type="match status" value="1"/>
</dbReference>
<dbReference type="InterPro" id="IPR050789">
    <property type="entry name" value="Diverse_Enzym_Activities"/>
</dbReference>
<dbReference type="EMBL" id="BAABAT010000002">
    <property type="protein sequence ID" value="GAA4244733.1"/>
    <property type="molecule type" value="Genomic_DNA"/>
</dbReference>
<dbReference type="PANTHER" id="PTHR43283:SF3">
    <property type="entry name" value="BETA-LACTAMASE FAMILY PROTEIN (AFU_ORTHOLOGUE AFUA_5G07500)"/>
    <property type="match status" value="1"/>
</dbReference>
<keyword evidence="3" id="KW-1185">Reference proteome</keyword>